<dbReference type="AlphaFoldDB" id="A0A087UAY5"/>
<protein>
    <submittedName>
        <fullName evidence="2">Uncharacterized protein</fullName>
    </submittedName>
</protein>
<dbReference type="OrthoDB" id="6407470at2759"/>
<feature type="non-terminal residue" evidence="2">
    <location>
        <position position="156"/>
    </location>
</feature>
<gene>
    <name evidence="2" type="ORF">X975_05562</name>
</gene>
<feature type="signal peptide" evidence="1">
    <location>
        <begin position="1"/>
        <end position="16"/>
    </location>
</feature>
<dbReference type="Proteomes" id="UP000054359">
    <property type="component" value="Unassembled WGS sequence"/>
</dbReference>
<keyword evidence="3" id="KW-1185">Reference proteome</keyword>
<feature type="chain" id="PRO_5001830404" evidence="1">
    <location>
        <begin position="17"/>
        <end position="156"/>
    </location>
</feature>
<reference evidence="2 3" key="1">
    <citation type="submission" date="2013-11" db="EMBL/GenBank/DDBJ databases">
        <title>Genome sequencing of Stegodyphus mimosarum.</title>
        <authorList>
            <person name="Bechsgaard J."/>
        </authorList>
    </citation>
    <scope>NUCLEOTIDE SEQUENCE [LARGE SCALE GENOMIC DNA]</scope>
</reference>
<dbReference type="EMBL" id="KK119054">
    <property type="protein sequence ID" value="KFM74524.1"/>
    <property type="molecule type" value="Genomic_DNA"/>
</dbReference>
<evidence type="ECO:0000256" key="1">
    <source>
        <dbReference type="SAM" id="SignalP"/>
    </source>
</evidence>
<keyword evidence="1" id="KW-0732">Signal</keyword>
<accession>A0A087UAY5</accession>
<evidence type="ECO:0000313" key="3">
    <source>
        <dbReference type="Proteomes" id="UP000054359"/>
    </source>
</evidence>
<evidence type="ECO:0000313" key="2">
    <source>
        <dbReference type="EMBL" id="KFM74524.1"/>
    </source>
</evidence>
<name>A0A087UAY5_STEMI</name>
<proteinExistence type="predicted"/>
<organism evidence="2 3">
    <name type="scientific">Stegodyphus mimosarum</name>
    <name type="common">African social velvet spider</name>
    <dbReference type="NCBI Taxonomy" id="407821"/>
    <lineage>
        <taxon>Eukaryota</taxon>
        <taxon>Metazoa</taxon>
        <taxon>Ecdysozoa</taxon>
        <taxon>Arthropoda</taxon>
        <taxon>Chelicerata</taxon>
        <taxon>Arachnida</taxon>
        <taxon>Araneae</taxon>
        <taxon>Araneomorphae</taxon>
        <taxon>Entelegynae</taxon>
        <taxon>Eresoidea</taxon>
        <taxon>Eresidae</taxon>
        <taxon>Stegodyphus</taxon>
    </lineage>
</organism>
<sequence length="156" mass="17250">MKRFLLLSCFAVMCTATFFGRSTSKPDAVNLCIYSLSPDDYAPKCFNCLNAVYSNALKACVNATEMPSNISYSSAKCLERNCAINYPTPSTVASGDKPSFLENLKKLLRMERDVGNGVEEDIPEQNMSNYTFNSDVNIIATIETFASDLSILLDYD</sequence>